<name>A0ABU9STR5_9ALTE</name>
<dbReference type="Gene3D" id="3.30.70.1430">
    <property type="entry name" value="Multidrug efflux transporter AcrB pore domain"/>
    <property type="match status" value="2"/>
</dbReference>
<feature type="transmembrane region" description="Helical" evidence="2">
    <location>
        <begin position="479"/>
        <end position="501"/>
    </location>
</feature>
<evidence type="ECO:0000256" key="2">
    <source>
        <dbReference type="SAM" id="Phobius"/>
    </source>
</evidence>
<dbReference type="SUPFAM" id="SSF82693">
    <property type="entry name" value="Multidrug efflux transporter AcrB pore domain, PN1, PN2, PC1 and PC2 subdomains"/>
    <property type="match status" value="2"/>
</dbReference>
<reference evidence="3 4" key="1">
    <citation type="submission" date="2024-03" db="EMBL/GenBank/DDBJ databases">
        <title>Community enrichment and isolation of bacterial strains for fucoidan degradation.</title>
        <authorList>
            <person name="Sichert A."/>
        </authorList>
    </citation>
    <scope>NUCLEOTIDE SEQUENCE [LARGE SCALE GENOMIC DNA]</scope>
    <source>
        <strain evidence="3 4">AS12</strain>
    </source>
</reference>
<gene>
    <name evidence="3" type="ORF">WNY77_07675</name>
</gene>
<keyword evidence="4" id="KW-1185">Reference proteome</keyword>
<feature type="transmembrane region" description="Helical" evidence="2">
    <location>
        <begin position="578"/>
        <end position="597"/>
    </location>
</feature>
<evidence type="ECO:0000313" key="3">
    <source>
        <dbReference type="EMBL" id="MEM5497263.1"/>
    </source>
</evidence>
<feature type="transmembrane region" description="Helical" evidence="2">
    <location>
        <begin position="375"/>
        <end position="393"/>
    </location>
</feature>
<feature type="transmembrane region" description="Helical" evidence="2">
    <location>
        <begin position="12"/>
        <end position="34"/>
    </location>
</feature>
<dbReference type="RefSeq" id="WP_342881354.1">
    <property type="nucleotide sequence ID" value="NZ_JBBMQS010000004.1"/>
</dbReference>
<dbReference type="SUPFAM" id="SSF82866">
    <property type="entry name" value="Multidrug efflux transporter AcrB transmembrane domain"/>
    <property type="match status" value="2"/>
</dbReference>
<dbReference type="PRINTS" id="PR00702">
    <property type="entry name" value="ACRIFLAVINRP"/>
</dbReference>
<dbReference type="PANTHER" id="PTHR32063">
    <property type="match status" value="1"/>
</dbReference>
<feature type="region of interest" description="Disordered" evidence="1">
    <location>
        <begin position="510"/>
        <end position="535"/>
    </location>
</feature>
<keyword evidence="2" id="KW-0472">Membrane</keyword>
<evidence type="ECO:0000313" key="4">
    <source>
        <dbReference type="Proteomes" id="UP001461163"/>
    </source>
</evidence>
<dbReference type="PANTHER" id="PTHR32063:SF0">
    <property type="entry name" value="SWARMING MOTILITY PROTEIN SWRC"/>
    <property type="match status" value="1"/>
</dbReference>
<keyword evidence="2" id="KW-1133">Transmembrane helix</keyword>
<dbReference type="Proteomes" id="UP001461163">
    <property type="component" value="Unassembled WGS sequence"/>
</dbReference>
<feature type="transmembrane region" description="Helical" evidence="2">
    <location>
        <begin position="1004"/>
        <end position="1024"/>
    </location>
</feature>
<comment type="caution">
    <text evidence="3">The sequence shown here is derived from an EMBL/GenBank/DDBJ whole genome shotgun (WGS) entry which is preliminary data.</text>
</comment>
<dbReference type="Gene3D" id="1.20.1640.10">
    <property type="entry name" value="Multidrug efflux transporter AcrB transmembrane domain"/>
    <property type="match status" value="2"/>
</dbReference>
<feature type="transmembrane region" description="Helical" evidence="2">
    <location>
        <begin position="1076"/>
        <end position="1095"/>
    </location>
</feature>
<feature type="transmembrane region" description="Helical" evidence="2">
    <location>
        <begin position="1107"/>
        <end position="1133"/>
    </location>
</feature>
<feature type="transmembrane region" description="Helical" evidence="2">
    <location>
        <begin position="1030"/>
        <end position="1055"/>
    </location>
</feature>
<feature type="transmembrane region" description="Helical" evidence="2">
    <location>
        <begin position="648"/>
        <end position="667"/>
    </location>
</feature>
<dbReference type="Pfam" id="PF00873">
    <property type="entry name" value="ACR_tran"/>
    <property type="match status" value="2"/>
</dbReference>
<dbReference type="InterPro" id="IPR027463">
    <property type="entry name" value="AcrB_DN_DC_subdom"/>
</dbReference>
<feature type="transmembrane region" description="Helical" evidence="2">
    <location>
        <begin position="446"/>
        <end position="467"/>
    </location>
</feature>
<evidence type="ECO:0000256" key="1">
    <source>
        <dbReference type="SAM" id="MobiDB-lite"/>
    </source>
</evidence>
<protein>
    <submittedName>
        <fullName evidence="3">Efflux RND transporter permease subunit</fullName>
    </submittedName>
</protein>
<dbReference type="Gene3D" id="3.30.2090.10">
    <property type="entry name" value="Multidrug efflux transporter AcrB TolC docking domain, DN and DC subdomains"/>
    <property type="match status" value="2"/>
</dbReference>
<accession>A0ABU9STR5</accession>
<feature type="transmembrane region" description="Helical" evidence="2">
    <location>
        <begin position="351"/>
        <end position="368"/>
    </location>
</feature>
<organism evidence="3 4">
    <name type="scientific">Paraglaciecola mesophila</name>
    <dbReference type="NCBI Taxonomy" id="197222"/>
    <lineage>
        <taxon>Bacteria</taxon>
        <taxon>Pseudomonadati</taxon>
        <taxon>Pseudomonadota</taxon>
        <taxon>Gammaproteobacteria</taxon>
        <taxon>Alteromonadales</taxon>
        <taxon>Alteromonadaceae</taxon>
        <taxon>Paraglaciecola</taxon>
    </lineage>
</organism>
<dbReference type="InterPro" id="IPR001036">
    <property type="entry name" value="Acrflvin-R"/>
</dbReference>
<feature type="transmembrane region" description="Helical" evidence="2">
    <location>
        <begin position="603"/>
        <end position="627"/>
    </location>
</feature>
<feature type="transmembrane region" description="Helical" evidence="2">
    <location>
        <begin position="399"/>
        <end position="425"/>
    </location>
</feature>
<feature type="transmembrane region" description="Helical" evidence="2">
    <location>
        <begin position="975"/>
        <end position="992"/>
    </location>
</feature>
<dbReference type="EMBL" id="JBBMQS010000004">
    <property type="protein sequence ID" value="MEM5497263.1"/>
    <property type="molecule type" value="Genomic_DNA"/>
</dbReference>
<dbReference type="SUPFAM" id="SSF82714">
    <property type="entry name" value="Multidrug efflux transporter AcrB TolC docking domain, DN and DC subdomains"/>
    <property type="match status" value="2"/>
</dbReference>
<keyword evidence="2" id="KW-0812">Transmembrane</keyword>
<proteinExistence type="predicted"/>
<feature type="compositionally biased region" description="Polar residues" evidence="1">
    <location>
        <begin position="515"/>
        <end position="529"/>
    </location>
</feature>
<sequence length="1158" mass="125909">MNIVDIAVKRPVAVWMFTFAIVLFGMVSLSRLAINLLPELSYPTLTIRTDYVGAAPGEIEQLVSKPIEETIGVVKGVRKVTSSSTSGQSDVLLEFEWGTDMDMASLEVREKLDTLILPLDVEKPVLLRFNPSLDPVMRLGFGIASTSNTAKNVDVIQSAALDVSSMKRLREYADQQIKRKLESISGVASIKIGGGLESEIQVLVDQQKASQLAIPMSDIIKRLKEENVNAAGGRVDDGSQAYTVRTLNQFTSIRDMQNVFIARRDNKNIRLGDIAIIQDAYKERDSITRFNGLEGVEIAIYKEGDANTVQVAQNVNQELRQLESALPDNYKIQLIYDQSVFIANAIDDVKSAGIIGGLLAMVVLYLFLRNVWPTLIISISIPVSIIATFNLMYGNNISLNIMSLGGIALAIGLLVDNAIVVLENIERHKKTQSDVKQAAAQGTKQVSMAIIASTLTTMAVFFPLVFVEGIAGQLFADQALTVTFALGASLLVALTVIPMLAARARSKPAHGDTYKSVTDNANKHQQSPRPLTPPLNHTVDSSGVGFDSNFDPSSSLNISSGSQTSVKSGSKTSVTKRIFAILALPFVWLSRGAFHYLPLFLSTLALIVFRALAKLMGFIFKPLLWVFEKGLNFVSFYYARLLRYALRTPALLLIGIMAMAASSLFFIPRLGMELIPSMSQGEFYVEVTLPSGTLLSHTDNTLSALSAFTLEQDGVKRTYSLAGTGSLMNASASQGGENWGKLNVVMQSNATGKQLKNVQDKMRDYLRKQAGVQAEFGQPELFSFAAPLSIDLIGYNLTNLAKYSTILVDALQQDSRFSDVTSSLQRGTPELKITFDHAKLAQLGLSAPQVSTLINAKVGGEVASQFNLDDRKIDILVRSLTTQRDSIEDIGRIIVNPGVQRAIALNAVADLSMSIGPSEITRIGQERVAVISANLAYGDLAQAVEAANQHIKDMNLPYSLQARVAGQSEEMKTSFASLKFALALAVFLVYLVMASQFESLLHPLLILLTVPLACAGSIFGLFITQTNISVVVFIGLIMLAGIVVNNAIVLIDRINQLRTEGVMKSRAIIEAAHNRLRPILMTTLTTSLGLLPMALGLGEGAEMRIPMAVTVIFGLLFATLLTLFFIPCLYALFDRKSDALMAQNAQSTSMTDKELGYE</sequence>